<dbReference type="RefSeq" id="WP_377573501.1">
    <property type="nucleotide sequence ID" value="NZ_JBHTKA010000001.1"/>
</dbReference>
<keyword evidence="3" id="KW-1185">Reference proteome</keyword>
<gene>
    <name evidence="2" type="ORF">ACFQ21_00935</name>
</gene>
<evidence type="ECO:0000256" key="1">
    <source>
        <dbReference type="SAM" id="MobiDB-lite"/>
    </source>
</evidence>
<protein>
    <submittedName>
        <fullName evidence="2">Uncharacterized protein</fullName>
    </submittedName>
</protein>
<evidence type="ECO:0000313" key="3">
    <source>
        <dbReference type="Proteomes" id="UP001597112"/>
    </source>
</evidence>
<proteinExistence type="predicted"/>
<accession>A0ABW3JXD6</accession>
<dbReference type="Proteomes" id="UP001597112">
    <property type="component" value="Unassembled WGS sequence"/>
</dbReference>
<evidence type="ECO:0000313" key="2">
    <source>
        <dbReference type="EMBL" id="MFD0997841.1"/>
    </source>
</evidence>
<feature type="compositionally biased region" description="Basic and acidic residues" evidence="1">
    <location>
        <begin position="1"/>
        <end position="15"/>
    </location>
</feature>
<feature type="region of interest" description="Disordered" evidence="1">
    <location>
        <begin position="1"/>
        <end position="62"/>
    </location>
</feature>
<dbReference type="EMBL" id="JBHTKA010000001">
    <property type="protein sequence ID" value="MFD0997841.1"/>
    <property type="molecule type" value="Genomic_DNA"/>
</dbReference>
<reference evidence="3" key="1">
    <citation type="journal article" date="2019" name="Int. J. Syst. Evol. Microbiol.">
        <title>The Global Catalogue of Microorganisms (GCM) 10K type strain sequencing project: providing services to taxonomists for standard genome sequencing and annotation.</title>
        <authorList>
            <consortium name="The Broad Institute Genomics Platform"/>
            <consortium name="The Broad Institute Genome Sequencing Center for Infectious Disease"/>
            <person name="Wu L."/>
            <person name="Ma J."/>
        </authorList>
    </citation>
    <scope>NUCLEOTIDE SEQUENCE [LARGE SCALE GENOMIC DNA]</scope>
    <source>
        <strain evidence="3">CCUG 58938</strain>
    </source>
</reference>
<sequence length="62" mass="6857">MESNDKNKDTTKNRDAATGVETPPPPQIMDPSSQKEIEDKKAPEGKNESVTKSDKKKTKAKK</sequence>
<name>A0ABW3JXD6_9BACT</name>
<feature type="compositionally biased region" description="Basic and acidic residues" evidence="1">
    <location>
        <begin position="33"/>
        <end position="53"/>
    </location>
</feature>
<organism evidence="2 3">
    <name type="scientific">Ohtaekwangia kribbensis</name>
    <dbReference type="NCBI Taxonomy" id="688913"/>
    <lineage>
        <taxon>Bacteria</taxon>
        <taxon>Pseudomonadati</taxon>
        <taxon>Bacteroidota</taxon>
        <taxon>Cytophagia</taxon>
        <taxon>Cytophagales</taxon>
        <taxon>Fulvivirgaceae</taxon>
        <taxon>Ohtaekwangia</taxon>
    </lineage>
</organism>
<comment type="caution">
    <text evidence="2">The sequence shown here is derived from an EMBL/GenBank/DDBJ whole genome shotgun (WGS) entry which is preliminary data.</text>
</comment>